<dbReference type="EMBL" id="JAVXUP010000367">
    <property type="protein sequence ID" value="KAK3029702.1"/>
    <property type="molecule type" value="Genomic_DNA"/>
</dbReference>
<evidence type="ECO:0000313" key="2">
    <source>
        <dbReference type="EMBL" id="KAK3019628.1"/>
    </source>
</evidence>
<dbReference type="EMBL" id="JAVXUP010000866">
    <property type="protein sequence ID" value="KAK3019628.1"/>
    <property type="molecule type" value="Genomic_DNA"/>
</dbReference>
<dbReference type="SUPFAM" id="SSF100920">
    <property type="entry name" value="Heat shock protein 70kD (HSP70), peptide-binding domain"/>
    <property type="match status" value="1"/>
</dbReference>
<dbReference type="SUPFAM" id="SSF100934">
    <property type="entry name" value="Heat shock protein 70kD (HSP70), C-terminal subdomain"/>
    <property type="match status" value="1"/>
</dbReference>
<dbReference type="Gene3D" id="1.20.1270.10">
    <property type="match status" value="1"/>
</dbReference>
<evidence type="ECO:0000313" key="1">
    <source>
        <dbReference type="EMBL" id="KAK3019624.1"/>
    </source>
</evidence>
<dbReference type="InterPro" id="IPR029048">
    <property type="entry name" value="HSP70_C_sf"/>
</dbReference>
<evidence type="ECO:0000313" key="5">
    <source>
        <dbReference type="Proteomes" id="UP001188597"/>
    </source>
</evidence>
<dbReference type="EMBL" id="JAVXUP010000866">
    <property type="protein sequence ID" value="KAK3019624.1"/>
    <property type="molecule type" value="Genomic_DNA"/>
</dbReference>
<reference evidence="1" key="1">
    <citation type="submission" date="2022-12" db="EMBL/GenBank/DDBJ databases">
        <title>Draft genome assemblies for two species of Escallonia (Escalloniales).</title>
        <authorList>
            <person name="Chanderbali A."/>
            <person name="Dervinis C."/>
            <person name="Anghel I."/>
            <person name="Soltis D."/>
            <person name="Soltis P."/>
            <person name="Zapata F."/>
        </authorList>
    </citation>
    <scope>NUCLEOTIDE SEQUENCE</scope>
    <source>
        <strain evidence="1">UCBG64.0493</strain>
        <tissue evidence="1">Leaf</tissue>
    </source>
</reference>
<dbReference type="EMBL" id="JAVXUP010000866">
    <property type="protein sequence ID" value="KAK3019629.1"/>
    <property type="molecule type" value="Genomic_DNA"/>
</dbReference>
<accession>A0AA88W594</accession>
<comment type="caution">
    <text evidence="1">The sequence shown here is derived from an EMBL/GenBank/DDBJ whole genome shotgun (WGS) entry which is preliminary data.</text>
</comment>
<evidence type="ECO:0000313" key="4">
    <source>
        <dbReference type="EMBL" id="KAK3029702.1"/>
    </source>
</evidence>
<sequence>MDANGILNVSAEVLPTGEEKKITITNDKERLSEDGTLMDEKNYSTLTEVNTIYWLDRNQLAEAEESEEKMKELKGVCSPITANAY</sequence>
<dbReference type="Proteomes" id="UP001188597">
    <property type="component" value="Unassembled WGS sequence"/>
</dbReference>
<name>A0AA88W594_9ASTE</name>
<dbReference type="AlphaFoldDB" id="A0AA88W594"/>
<proteinExistence type="predicted"/>
<keyword evidence="5" id="KW-1185">Reference proteome</keyword>
<organism evidence="1 5">
    <name type="scientific">Escallonia herrerae</name>
    <dbReference type="NCBI Taxonomy" id="1293975"/>
    <lineage>
        <taxon>Eukaryota</taxon>
        <taxon>Viridiplantae</taxon>
        <taxon>Streptophyta</taxon>
        <taxon>Embryophyta</taxon>
        <taxon>Tracheophyta</taxon>
        <taxon>Spermatophyta</taxon>
        <taxon>Magnoliopsida</taxon>
        <taxon>eudicotyledons</taxon>
        <taxon>Gunneridae</taxon>
        <taxon>Pentapetalae</taxon>
        <taxon>asterids</taxon>
        <taxon>campanulids</taxon>
        <taxon>Escalloniales</taxon>
        <taxon>Escalloniaceae</taxon>
        <taxon>Escallonia</taxon>
    </lineage>
</organism>
<gene>
    <name evidence="1" type="ORF">RJ639_004566</name>
    <name evidence="2" type="ORF">RJ639_004570</name>
    <name evidence="3" type="ORF">RJ639_004571</name>
    <name evidence="4" type="ORF">RJ639_039111</name>
</gene>
<evidence type="ECO:0000313" key="3">
    <source>
        <dbReference type="EMBL" id="KAK3019629.1"/>
    </source>
</evidence>
<protein>
    <submittedName>
        <fullName evidence="1">Uncharacterized protein</fullName>
    </submittedName>
</protein>
<dbReference type="InterPro" id="IPR029047">
    <property type="entry name" value="HSP70_peptide-bd_sf"/>
</dbReference>